<gene>
    <name evidence="2" type="ORF">HTZ77_32040</name>
</gene>
<accession>A0A7Y6M6V6</accession>
<proteinExistence type="predicted"/>
<dbReference type="InterPro" id="IPR051704">
    <property type="entry name" value="FAD_aromatic-hydroxylase"/>
</dbReference>
<dbReference type="Pfam" id="PF01494">
    <property type="entry name" value="FAD_binding_3"/>
    <property type="match status" value="1"/>
</dbReference>
<keyword evidence="2" id="KW-0503">Monooxygenase</keyword>
<dbReference type="InterPro" id="IPR002938">
    <property type="entry name" value="FAD-bd"/>
</dbReference>
<evidence type="ECO:0000259" key="1">
    <source>
        <dbReference type="Pfam" id="PF01494"/>
    </source>
</evidence>
<evidence type="ECO:0000313" key="2">
    <source>
        <dbReference type="EMBL" id="NUW36016.1"/>
    </source>
</evidence>
<comment type="caution">
    <text evidence="2">The sequence shown here is derived from an EMBL/GenBank/DDBJ whole genome shotgun (WGS) entry which is preliminary data.</text>
</comment>
<dbReference type="PRINTS" id="PR00420">
    <property type="entry name" value="RNGMNOXGNASE"/>
</dbReference>
<keyword evidence="2" id="KW-0560">Oxidoreductase</keyword>
<dbReference type="Gene3D" id="3.30.9.10">
    <property type="entry name" value="D-Amino Acid Oxidase, subunit A, domain 2"/>
    <property type="match status" value="1"/>
</dbReference>
<dbReference type="SUPFAM" id="SSF51905">
    <property type="entry name" value="FAD/NAD(P)-binding domain"/>
    <property type="match status" value="1"/>
</dbReference>
<evidence type="ECO:0000313" key="3">
    <source>
        <dbReference type="Proteomes" id="UP000586042"/>
    </source>
</evidence>
<dbReference type="Gene3D" id="3.50.50.60">
    <property type="entry name" value="FAD/NAD(P)-binding domain"/>
    <property type="match status" value="1"/>
</dbReference>
<feature type="domain" description="FAD-binding" evidence="1">
    <location>
        <begin position="11"/>
        <end position="325"/>
    </location>
</feature>
<dbReference type="RefSeq" id="WP_175593462.1">
    <property type="nucleotide sequence ID" value="NZ_JABWGN010000013.1"/>
</dbReference>
<name>A0A7Y6M6V6_9ACTN</name>
<sequence>MTNSRRLANRTVLISGASVAGPALAYWLRRHGFTPTVVELAPELREGGYKVDLRGVAMQVVERMGMLGAVRRSSTAIRGGSWVSRSGKPLATLGPDLIGMRAPGDDEVMRGDLARLLHDATRDSCEYLFGDTITGLHEGPDGVDVTFRHAPPRRFDLVIGADGLHSTVRRLAFGPEERFVHPLGMHAAVFTVPNHLGLDHWELLYPTPGKVVNVYATRPDTAKAQFVFPSPAVLPDRYDRAAQQRILVEAFAGVGWESETLLRAMPHSPDFYFTPVSQVRMDHWSTGRVVLVGDAAYSPSPLSGQGTSLALVGAYVLAGELSAAAGDHRAAYAGYREAMREYVDVNVTLGASNAAQMVAGSPRQIRMQTTMMRLVNRLPWKDLAMRPIMKPLNEAANALTLAAY</sequence>
<dbReference type="PANTHER" id="PTHR46865">
    <property type="entry name" value="OXIDOREDUCTASE-RELATED"/>
    <property type="match status" value="1"/>
</dbReference>
<dbReference type="EMBL" id="JABWGN010000013">
    <property type="protein sequence ID" value="NUW36016.1"/>
    <property type="molecule type" value="Genomic_DNA"/>
</dbReference>
<dbReference type="Proteomes" id="UP000586042">
    <property type="component" value="Unassembled WGS sequence"/>
</dbReference>
<dbReference type="AlphaFoldDB" id="A0A7Y6M6V6"/>
<dbReference type="InterPro" id="IPR036188">
    <property type="entry name" value="FAD/NAD-bd_sf"/>
</dbReference>
<reference evidence="2 3" key="1">
    <citation type="submission" date="2020-06" db="EMBL/GenBank/DDBJ databases">
        <title>Nonomuraea sp. SMC257, a novel actinomycete isolated from soil.</title>
        <authorList>
            <person name="Chanama M."/>
        </authorList>
    </citation>
    <scope>NUCLEOTIDE SEQUENCE [LARGE SCALE GENOMIC DNA]</scope>
    <source>
        <strain evidence="2 3">SMC257</strain>
    </source>
</reference>
<organism evidence="2 3">
    <name type="scientific">Nonomuraea montanisoli</name>
    <dbReference type="NCBI Taxonomy" id="2741721"/>
    <lineage>
        <taxon>Bacteria</taxon>
        <taxon>Bacillati</taxon>
        <taxon>Actinomycetota</taxon>
        <taxon>Actinomycetes</taxon>
        <taxon>Streptosporangiales</taxon>
        <taxon>Streptosporangiaceae</taxon>
        <taxon>Nonomuraea</taxon>
    </lineage>
</organism>
<dbReference type="GO" id="GO:0004497">
    <property type="term" value="F:monooxygenase activity"/>
    <property type="evidence" value="ECO:0007669"/>
    <property type="project" value="UniProtKB-KW"/>
</dbReference>
<dbReference type="GO" id="GO:0071949">
    <property type="term" value="F:FAD binding"/>
    <property type="evidence" value="ECO:0007669"/>
    <property type="project" value="InterPro"/>
</dbReference>
<protein>
    <submittedName>
        <fullName evidence="2">FAD-dependent monooxygenase</fullName>
    </submittedName>
</protein>
<dbReference type="PANTHER" id="PTHR46865:SF2">
    <property type="entry name" value="MONOOXYGENASE"/>
    <property type="match status" value="1"/>
</dbReference>
<keyword evidence="3" id="KW-1185">Reference proteome</keyword>